<protein>
    <submittedName>
        <fullName evidence="1">L,D-transpeptidase catalytic domain</fullName>
    </submittedName>
</protein>
<organism evidence="1 2">
    <name type="scientific">Pedobacter westerhofensis</name>
    <dbReference type="NCBI Taxonomy" id="425512"/>
    <lineage>
        <taxon>Bacteria</taxon>
        <taxon>Pseudomonadati</taxon>
        <taxon>Bacteroidota</taxon>
        <taxon>Sphingobacteriia</taxon>
        <taxon>Sphingobacteriales</taxon>
        <taxon>Sphingobacteriaceae</taxon>
        <taxon>Pedobacter</taxon>
    </lineage>
</organism>
<dbReference type="AlphaFoldDB" id="A0A521AJ69"/>
<dbReference type="RefSeq" id="WP_142526362.1">
    <property type="nucleotide sequence ID" value="NZ_CBCSJO010000002.1"/>
</dbReference>
<evidence type="ECO:0000313" key="2">
    <source>
        <dbReference type="Proteomes" id="UP000320300"/>
    </source>
</evidence>
<dbReference type="InterPro" id="IPR032676">
    <property type="entry name" value="YkuD_2"/>
</dbReference>
<dbReference type="OrthoDB" id="9815195at2"/>
<name>A0A521AJ69_9SPHI</name>
<evidence type="ECO:0000313" key="1">
    <source>
        <dbReference type="EMBL" id="SMO34895.1"/>
    </source>
</evidence>
<sequence length="266" mass="28973">MRKYLLGGAGIILSTLALTIISWVPSDHTIAPAKIVTEDSLYTMHVSRIYTGAHLEQAGLRPEVFEKALTGFYNLKNSGKISADKSILTIADMDQNSTKKRLWIIDLNSDSLLLNTWVAHGSHSGDDLATRFSDVNDSNESSLGFYVTAEVYRGKHGRSLRLDGMDEGYNANARKRSIVVHGAPYVSQGTINQLGRLGRSQGCPAVAQELADLVINTIEGKTVIFINGNDQKYASKYLDAHLAANIALVNTDSVLHVKDSLVTAKI</sequence>
<dbReference type="Pfam" id="PF13645">
    <property type="entry name" value="YkuD_2"/>
    <property type="match status" value="1"/>
</dbReference>
<dbReference type="PANTHER" id="PTHR38477:SF1">
    <property type="entry name" value="MUREIN L,D-TRANSPEPTIDASE CATALYTIC DOMAIN FAMILY PROTEIN"/>
    <property type="match status" value="1"/>
</dbReference>
<keyword evidence="2" id="KW-1185">Reference proteome</keyword>
<dbReference type="EMBL" id="FXTN01000001">
    <property type="protein sequence ID" value="SMO34895.1"/>
    <property type="molecule type" value="Genomic_DNA"/>
</dbReference>
<reference evidence="1 2" key="1">
    <citation type="submission" date="2017-05" db="EMBL/GenBank/DDBJ databases">
        <authorList>
            <person name="Varghese N."/>
            <person name="Submissions S."/>
        </authorList>
    </citation>
    <scope>NUCLEOTIDE SEQUENCE [LARGE SCALE GENOMIC DNA]</scope>
    <source>
        <strain evidence="1 2">DSM 19036</strain>
    </source>
</reference>
<accession>A0A521AJ69</accession>
<dbReference type="PANTHER" id="PTHR38477">
    <property type="entry name" value="HYPOTHETICAL EXPORTED PROTEIN"/>
    <property type="match status" value="1"/>
</dbReference>
<dbReference type="Proteomes" id="UP000320300">
    <property type="component" value="Unassembled WGS sequence"/>
</dbReference>
<gene>
    <name evidence="1" type="ORF">SAMN06265348_101249</name>
</gene>
<proteinExistence type="predicted"/>